<dbReference type="VEuPathDB" id="VectorBase:AFUN009728"/>
<feature type="chain" id="PRO_5021201266" description="Protein TsetseEP domain-containing protein" evidence="1">
    <location>
        <begin position="19"/>
        <end position="240"/>
    </location>
</feature>
<feature type="signal peptide" evidence="1">
    <location>
        <begin position="1"/>
        <end position="18"/>
    </location>
</feature>
<evidence type="ECO:0000313" key="2">
    <source>
        <dbReference type="EnsemblMetazoa" id="AFUN009728-PA"/>
    </source>
</evidence>
<evidence type="ECO:0008006" key="3">
    <source>
        <dbReference type="Google" id="ProtNLM"/>
    </source>
</evidence>
<dbReference type="EnsemblMetazoa" id="AFUN009728-RA">
    <property type="protein sequence ID" value="AFUN009728-PA"/>
    <property type="gene ID" value="AFUN009728"/>
</dbReference>
<keyword evidence="1" id="KW-0732">Signal</keyword>
<organism evidence="2">
    <name type="scientific">Anopheles funestus</name>
    <name type="common">African malaria mosquito</name>
    <dbReference type="NCBI Taxonomy" id="62324"/>
    <lineage>
        <taxon>Eukaryota</taxon>
        <taxon>Metazoa</taxon>
        <taxon>Ecdysozoa</taxon>
        <taxon>Arthropoda</taxon>
        <taxon>Hexapoda</taxon>
        <taxon>Insecta</taxon>
        <taxon>Pterygota</taxon>
        <taxon>Neoptera</taxon>
        <taxon>Endopterygota</taxon>
        <taxon>Diptera</taxon>
        <taxon>Nematocera</taxon>
        <taxon>Culicoidea</taxon>
        <taxon>Culicidae</taxon>
        <taxon>Anophelinae</taxon>
        <taxon>Anopheles</taxon>
    </lineage>
</organism>
<proteinExistence type="predicted"/>
<accession>A0A182RTX5</accession>
<dbReference type="VEuPathDB" id="VectorBase:AFUN2_007899"/>
<evidence type="ECO:0000256" key="1">
    <source>
        <dbReference type="SAM" id="SignalP"/>
    </source>
</evidence>
<protein>
    <recommendedName>
        <fullName evidence="3">Protein TsetseEP domain-containing protein</fullName>
    </recommendedName>
</protein>
<reference evidence="2" key="1">
    <citation type="submission" date="2020-05" db="UniProtKB">
        <authorList>
            <consortium name="EnsemblMetazoa"/>
        </authorList>
    </citation>
    <scope>IDENTIFICATION</scope>
    <source>
        <strain evidence="2">FUMOZ</strain>
    </source>
</reference>
<sequence>MFFTYLFLILFITEWALSGPVPDFGLPGAVPGSAQVIDISNQTSSLLQTATHRLNISLTSNYTKLQTTLLQLGTLAKFTASIDRSVVVPLLAFARDTSGDIGDRFKAVVDGITATQDYIHTTLPVELKSLEILINHYVPDRLNDGFGCVRSGLNQLTASVASLQSAIMASVKEAGTLSVPINVLRKYVNLKTVYDVASAVSAVKICIPSIVESINSTIERLKTADDFILRVNSKLSPLKV</sequence>
<name>A0A182RTX5_ANOFN</name>
<dbReference type="AlphaFoldDB" id="A0A182RTX5"/>